<dbReference type="EMBL" id="RYZH01000031">
    <property type="protein sequence ID" value="RUL86472.1"/>
    <property type="molecule type" value="Genomic_DNA"/>
</dbReference>
<gene>
    <name evidence="2" type="ORF">TsocGM_15990</name>
</gene>
<comment type="caution">
    <text evidence="2">The sequence shown here is derived from an EMBL/GenBank/DDBJ whole genome shotgun (WGS) entry which is preliminary data.</text>
</comment>
<reference evidence="2 3" key="1">
    <citation type="submission" date="2018-12" db="EMBL/GenBank/DDBJ databases">
        <authorList>
            <person name="Toschakov S.V."/>
        </authorList>
    </citation>
    <scope>NUCLEOTIDE SEQUENCE [LARGE SCALE GENOMIC DNA]</scope>
    <source>
        <strain evidence="2 3">GM2012</strain>
    </source>
</reference>
<feature type="transmembrane region" description="Helical" evidence="1">
    <location>
        <begin position="227"/>
        <end position="248"/>
    </location>
</feature>
<evidence type="ECO:0000256" key="1">
    <source>
        <dbReference type="SAM" id="Phobius"/>
    </source>
</evidence>
<reference evidence="2 3" key="2">
    <citation type="submission" date="2019-01" db="EMBL/GenBank/DDBJ databases">
        <title>Tautonia sociabilis, a novel thermotolerant planctomycete of Isosphaeraceae family, isolated from a 4000 m deep subterranean habitat.</title>
        <authorList>
            <person name="Kovaleva O.L."/>
            <person name="Elcheninov A.G."/>
            <person name="Van Heerden E."/>
            <person name="Toshchakov S.V."/>
            <person name="Novikov A."/>
            <person name="Bonch-Osmolovskaya E.A."/>
            <person name="Kublanov I.V."/>
        </authorList>
    </citation>
    <scope>NUCLEOTIDE SEQUENCE [LARGE SCALE GENOMIC DNA]</scope>
    <source>
        <strain evidence="2 3">GM2012</strain>
    </source>
</reference>
<proteinExistence type="predicted"/>
<dbReference type="GO" id="GO:0140359">
    <property type="term" value="F:ABC-type transporter activity"/>
    <property type="evidence" value="ECO:0007669"/>
    <property type="project" value="InterPro"/>
</dbReference>
<evidence type="ECO:0000313" key="2">
    <source>
        <dbReference type="EMBL" id="RUL86472.1"/>
    </source>
</evidence>
<name>A0A432MHA4_9BACT</name>
<keyword evidence="1" id="KW-0812">Transmembrane</keyword>
<dbReference type="RefSeq" id="WP_126726470.1">
    <property type="nucleotide sequence ID" value="NZ_RYZH01000031.1"/>
</dbReference>
<feature type="transmembrane region" description="Helical" evidence="1">
    <location>
        <begin position="177"/>
        <end position="198"/>
    </location>
</feature>
<dbReference type="PANTHER" id="PTHR43471">
    <property type="entry name" value="ABC TRANSPORTER PERMEASE"/>
    <property type="match status" value="1"/>
</dbReference>
<dbReference type="OrthoDB" id="9794512at2"/>
<evidence type="ECO:0000313" key="3">
    <source>
        <dbReference type="Proteomes" id="UP000280296"/>
    </source>
</evidence>
<keyword evidence="1" id="KW-0472">Membrane</keyword>
<sequence>MRHVPALVQREVSAYFLRPMAYFVLLGFQVIAMLDFFQLVELLSDPRAVLSFSGAMNPMNYYVAGSWMFWVALLIAVPALTMRLIAEERRTGTIEGLMTVPVSETEVVLGKWIGGVVMYLALLLPFAIYLPFLRQFGGYRLEPEPLISLGIGLTTMGMMFVAIGVAFSAATRNQVEAAVGTFVTLLSLLLITVVNQVVGPRAGWAEAVSFLSVYVQLSEFASGRLDLRVVALHLSVTVFALFLAVKVLEGRRES</sequence>
<organism evidence="2 3">
    <name type="scientific">Tautonia sociabilis</name>
    <dbReference type="NCBI Taxonomy" id="2080755"/>
    <lineage>
        <taxon>Bacteria</taxon>
        <taxon>Pseudomonadati</taxon>
        <taxon>Planctomycetota</taxon>
        <taxon>Planctomycetia</taxon>
        <taxon>Isosphaerales</taxon>
        <taxon>Isosphaeraceae</taxon>
        <taxon>Tautonia</taxon>
    </lineage>
</organism>
<feature type="transmembrane region" description="Helical" evidence="1">
    <location>
        <begin position="145"/>
        <end position="170"/>
    </location>
</feature>
<protein>
    <submittedName>
        <fullName evidence="2">ABC transporter permease</fullName>
    </submittedName>
</protein>
<accession>A0A432MHA4</accession>
<feature type="transmembrane region" description="Helical" evidence="1">
    <location>
        <begin position="60"/>
        <end position="80"/>
    </location>
</feature>
<feature type="transmembrane region" description="Helical" evidence="1">
    <location>
        <begin position="20"/>
        <end position="40"/>
    </location>
</feature>
<dbReference type="AlphaFoldDB" id="A0A432MHA4"/>
<keyword evidence="3" id="KW-1185">Reference proteome</keyword>
<feature type="transmembrane region" description="Helical" evidence="1">
    <location>
        <begin position="112"/>
        <end position="133"/>
    </location>
</feature>
<dbReference type="Pfam" id="PF12679">
    <property type="entry name" value="ABC2_membrane_2"/>
    <property type="match status" value="1"/>
</dbReference>
<dbReference type="GO" id="GO:0005886">
    <property type="term" value="C:plasma membrane"/>
    <property type="evidence" value="ECO:0007669"/>
    <property type="project" value="UniProtKB-SubCell"/>
</dbReference>
<dbReference type="Proteomes" id="UP000280296">
    <property type="component" value="Unassembled WGS sequence"/>
</dbReference>
<keyword evidence="1" id="KW-1133">Transmembrane helix</keyword>